<feature type="domain" description="C2H2-type" evidence="3">
    <location>
        <begin position="167"/>
        <end position="197"/>
    </location>
</feature>
<dbReference type="InterPro" id="IPR013087">
    <property type="entry name" value="Znf_C2H2_type"/>
</dbReference>
<evidence type="ECO:0000256" key="1">
    <source>
        <dbReference type="PROSITE-ProRule" id="PRU00042"/>
    </source>
</evidence>
<dbReference type="SMART" id="SM00355">
    <property type="entry name" value="ZnF_C2H2"/>
    <property type="match status" value="2"/>
</dbReference>
<dbReference type="Proteomes" id="UP000708208">
    <property type="component" value="Unassembled WGS sequence"/>
</dbReference>
<dbReference type="EMBL" id="CAJVCH010235865">
    <property type="protein sequence ID" value="CAG7732696.1"/>
    <property type="molecule type" value="Genomic_DNA"/>
</dbReference>
<dbReference type="PROSITE" id="PS50157">
    <property type="entry name" value="ZINC_FINGER_C2H2_2"/>
    <property type="match status" value="1"/>
</dbReference>
<evidence type="ECO:0000259" key="3">
    <source>
        <dbReference type="PROSITE" id="PS50157"/>
    </source>
</evidence>
<feature type="region of interest" description="Disordered" evidence="2">
    <location>
        <begin position="243"/>
        <end position="316"/>
    </location>
</feature>
<dbReference type="AlphaFoldDB" id="A0A8J2PD76"/>
<comment type="caution">
    <text evidence="4">The sequence shown here is derived from an EMBL/GenBank/DDBJ whole genome shotgun (WGS) entry which is preliminary data.</text>
</comment>
<keyword evidence="1" id="KW-0479">Metal-binding</keyword>
<proteinExistence type="predicted"/>
<name>A0A8J2PD76_9HEXA</name>
<dbReference type="GO" id="GO:0008270">
    <property type="term" value="F:zinc ion binding"/>
    <property type="evidence" value="ECO:0007669"/>
    <property type="project" value="UniProtKB-KW"/>
</dbReference>
<feature type="compositionally biased region" description="Basic and acidic residues" evidence="2">
    <location>
        <begin position="271"/>
        <end position="282"/>
    </location>
</feature>
<evidence type="ECO:0000313" key="4">
    <source>
        <dbReference type="EMBL" id="CAG7732696.1"/>
    </source>
</evidence>
<sequence length="316" mass="35700">MENCKVEAMDEGSEEAAPAQEVAVEVVEERNSRILDGFLAFQGIKNVLTSILYNVADNLMNVEGRRLTQETLLEGFVKAFNEASNREAQEDGKSPRESLLDDAARLSKMFVNTDEARVQINKLRLHSDDETKSRNDNYCALCDYTARSRNNYNTHIQKSHVGLAKRYRCPVVNCKRHFDARWRVTTHLRTGHHLLKDSLKLKEGEHCSPYKKYAKEAVEISINIQDFIGSKNLVTQDIRYKTLQGRKRKAQTPSSDDTRDGPSDGSSTDVSEYHEMEQEQVERPAASGSRGRNGRGRGGNGRGKSGNAIMKSIKYR</sequence>
<reference evidence="4" key="1">
    <citation type="submission" date="2021-06" db="EMBL/GenBank/DDBJ databases">
        <authorList>
            <person name="Hodson N. C."/>
            <person name="Mongue J. A."/>
            <person name="Jaron S. K."/>
        </authorList>
    </citation>
    <scope>NUCLEOTIDE SEQUENCE</scope>
</reference>
<keyword evidence="1" id="KW-0863">Zinc-finger</keyword>
<accession>A0A8J2PD76</accession>
<evidence type="ECO:0000313" key="5">
    <source>
        <dbReference type="Proteomes" id="UP000708208"/>
    </source>
</evidence>
<gene>
    <name evidence="4" type="ORF">AFUS01_LOCUS21192</name>
</gene>
<keyword evidence="5" id="KW-1185">Reference proteome</keyword>
<keyword evidence="1" id="KW-0862">Zinc</keyword>
<evidence type="ECO:0000256" key="2">
    <source>
        <dbReference type="SAM" id="MobiDB-lite"/>
    </source>
</evidence>
<protein>
    <recommendedName>
        <fullName evidence="3">C2H2-type domain-containing protein</fullName>
    </recommendedName>
</protein>
<dbReference type="PROSITE" id="PS00028">
    <property type="entry name" value="ZINC_FINGER_C2H2_1"/>
    <property type="match status" value="1"/>
</dbReference>
<dbReference type="OrthoDB" id="7959595at2759"/>
<organism evidence="4 5">
    <name type="scientific">Allacma fusca</name>
    <dbReference type="NCBI Taxonomy" id="39272"/>
    <lineage>
        <taxon>Eukaryota</taxon>
        <taxon>Metazoa</taxon>
        <taxon>Ecdysozoa</taxon>
        <taxon>Arthropoda</taxon>
        <taxon>Hexapoda</taxon>
        <taxon>Collembola</taxon>
        <taxon>Symphypleona</taxon>
        <taxon>Sminthuridae</taxon>
        <taxon>Allacma</taxon>
    </lineage>
</organism>